<keyword evidence="2" id="KW-0206">Cytoskeleton</keyword>
<dbReference type="PANTHER" id="PTHR12902">
    <property type="entry name" value="WASP-1"/>
    <property type="match status" value="1"/>
</dbReference>
<dbReference type="GO" id="GO:0003779">
    <property type="term" value="F:actin binding"/>
    <property type="evidence" value="ECO:0007669"/>
    <property type="project" value="UniProtKB-UniRule"/>
</dbReference>
<dbReference type="InterPro" id="IPR028288">
    <property type="entry name" value="SCAR/WAVE_fam"/>
</dbReference>
<feature type="compositionally biased region" description="Basic and acidic residues" evidence="3">
    <location>
        <begin position="1255"/>
        <end position="1269"/>
    </location>
</feature>
<dbReference type="GO" id="GO:0071933">
    <property type="term" value="F:Arp2/3 complex binding"/>
    <property type="evidence" value="ECO:0007669"/>
    <property type="project" value="TreeGrafter"/>
</dbReference>
<protein>
    <recommendedName>
        <fullName evidence="2">Protein SCAR</fullName>
    </recommendedName>
    <alternativeName>
        <fullName evidence="2">Protein WAVE</fullName>
    </alternativeName>
</protein>
<dbReference type="Gene3D" id="1.20.5.340">
    <property type="match status" value="1"/>
</dbReference>
<dbReference type="GO" id="GO:2000601">
    <property type="term" value="P:positive regulation of Arp2/3 complex-mediated actin nucleation"/>
    <property type="evidence" value="ECO:0007669"/>
    <property type="project" value="TreeGrafter"/>
</dbReference>
<feature type="compositionally biased region" description="Polar residues" evidence="3">
    <location>
        <begin position="573"/>
        <end position="589"/>
    </location>
</feature>
<dbReference type="GO" id="GO:0034237">
    <property type="term" value="F:protein kinase A regulatory subunit binding"/>
    <property type="evidence" value="ECO:0007669"/>
    <property type="project" value="TreeGrafter"/>
</dbReference>
<comment type="similarity">
    <text evidence="1 2">Belongs to the SCAR/WAVE family.</text>
</comment>
<evidence type="ECO:0000256" key="2">
    <source>
        <dbReference type="RuleBase" id="RU367034"/>
    </source>
</evidence>
<feature type="region of interest" description="Disordered" evidence="3">
    <location>
        <begin position="213"/>
        <end position="234"/>
    </location>
</feature>
<gene>
    <name evidence="5" type="ORF">AQUCO_00500204v1</name>
</gene>
<feature type="compositionally biased region" description="Polar residues" evidence="3">
    <location>
        <begin position="1222"/>
        <end position="1233"/>
    </location>
</feature>
<feature type="region of interest" description="Disordered" evidence="3">
    <location>
        <begin position="467"/>
        <end position="491"/>
    </location>
</feature>
<evidence type="ECO:0000313" key="5">
    <source>
        <dbReference type="EMBL" id="PIA58099.1"/>
    </source>
</evidence>
<dbReference type="GO" id="GO:0030036">
    <property type="term" value="P:actin cytoskeleton organization"/>
    <property type="evidence" value="ECO:0007669"/>
    <property type="project" value="UniProtKB-UniRule"/>
</dbReference>
<dbReference type="InParanoid" id="A0A2G5EQV1"/>
<reference evidence="5 6" key="1">
    <citation type="submission" date="2017-09" db="EMBL/GenBank/DDBJ databases">
        <title>WGS assembly of Aquilegia coerulea Goldsmith.</title>
        <authorList>
            <person name="Hodges S."/>
            <person name="Kramer E."/>
            <person name="Nordborg M."/>
            <person name="Tomkins J."/>
            <person name="Borevitz J."/>
            <person name="Derieg N."/>
            <person name="Yan J."/>
            <person name="Mihaltcheva S."/>
            <person name="Hayes R.D."/>
            <person name="Rokhsar D."/>
        </authorList>
    </citation>
    <scope>NUCLEOTIDE SEQUENCE [LARGE SCALE GENOMIC DNA]</scope>
    <source>
        <strain evidence="6">cv. Goldsmith</strain>
    </source>
</reference>
<feature type="region of interest" description="Disordered" evidence="3">
    <location>
        <begin position="538"/>
        <end position="598"/>
    </location>
</feature>
<dbReference type="Proteomes" id="UP000230069">
    <property type="component" value="Unassembled WGS sequence"/>
</dbReference>
<comment type="function">
    <text evidence="2">Involved in regulation of actin and microtubule organization. Part of a WAVE complex that activates the Arp2/3 complex.</text>
</comment>
<evidence type="ECO:0000313" key="6">
    <source>
        <dbReference type="Proteomes" id="UP000230069"/>
    </source>
</evidence>
<dbReference type="STRING" id="218851.A0A2G5EQV1"/>
<keyword evidence="2" id="KW-0009">Actin-binding</keyword>
<feature type="region of interest" description="Disordered" evidence="3">
    <location>
        <begin position="1222"/>
        <end position="1296"/>
    </location>
</feature>
<proteinExistence type="inferred from homology"/>
<dbReference type="PANTHER" id="PTHR12902:SF1">
    <property type="entry name" value="WISKOTT-ALDRICH SYNDROME PROTEIN FAMILY MEMBER"/>
    <property type="match status" value="1"/>
</dbReference>
<comment type="subcellular location">
    <subcellularLocation>
        <location evidence="2">Cytoplasm</location>
        <location evidence="2">Cytoskeleton</location>
    </subcellularLocation>
</comment>
<evidence type="ECO:0000256" key="3">
    <source>
        <dbReference type="SAM" id="MobiDB-lite"/>
    </source>
</evidence>
<sequence>MPLRRYEIRNEYSLADPELYRAADKDDPEALLEGVAMAGLVGLLRQLGDLAEFAAEIFHDLHEEVMTTAARGHGLTLRVQQLEAEFPAYEYYRALSLNNTYKYEPIRTTLSKSETHSLVENIAYRCNQGGGGVDWHPNLRLDGSLVTQGDLPRFVMDSYEECRGPPRLFLLDKFDIAGAGACLKRYTDPSFFKAEFTASEVAKEKLKRENKAFKVKKKPSRWRNGDNPEATASHSNRRLHELLLEERCQSENNVHTHHVKLKRRHSTNSLVDSASGKSYMERFINSHSPDSKFVCESSAISSRSKTGSIDISGLMSEREIHEMSLSNELVTRERSLVPSRSKDQTVPRASLDEFDVDVIEERNPKKLFESGPAIELENIPSSFFKVENKEEIVVKTTGDAEATVDGYHSDDVNSEMENYTDALTTMDSENETDTESKPKNEQGGFKIGGKSGEFDTNEEQKDIQAQFSDAQSIGSSVVSEDGNDSLQKGRFNSSYPDIFCNAVENISSDRDLAGKAQPSAEIDDISTKTSDIRNASEHAISSGSGNEISESDGHLSLNSENDKSRGRDFSRMTDVSDTLSHSRDNSLSVRSHKGDTRRMLDKVNLDASHENSIHLSNGSGSVEEGKDVDEKLPIGFAVDKHNENQMNVKLDSPDSVLVNSDTELNDVVQGDIEARFGTRWAPTCGSDSPTDDDMHDRRSDCTVVNLKEVMPSGEKAEYLTSMVDCPENGYFRERKDLKETDQTPSLELDKAEIGIEDTSVEAPHNNLESSGSNYFGVMETLSSIDISHELPFRCNTSDATESVSAAEAPLEVVYAETTNFCSEDVEDTVMHNSLTGSSYADLNQDKVETTEAFDVNILTRSNGNKVVEYNPLATSSDWNDQLCNQEKSYPSRHEFLADAHDPLMVECTEMHLDITEDTEVPSSLKEHDQSKELKQPLESFRFVNVKALSTHSAEAEVLREGQEYEHAESPNHMYCDECSTAPPKSSSMDFDSPSADLNLFSPTISYEFDSSEPSVLPSETMCQGVALHPDTTNQPLLDTQPHLPILAISLPDNNAPQDSVEAPLPPLPPMLWRTGKLRSPTSGGDTTLPSFSRSSLLSADTTDCMAQESYPTSHSSFAHPTSDIENPQHDFQVIESELVQPNLIPSSSLVPAVEYPNIRRDPSLDSTTKLLNPFLPLMDEDLQHGSSNSEEEVLQHISMNQITPGSPTEDSNTRYVSLTSQEELEQSVDSLTPLNYREDDKLRPQISTTPPTMGNEKDGHESQTLEGELKWQSNSSADVPTIDYGKPNGSIKSRIPRPRDPLIEAVASHDKSNLRKVTERIIPQTRPQVDERNSLLEQIRTKSFNLKPAVATRPSIHGPKTNLKVVAILEKANAIRQALAGSDDEDDDEDGWSDS</sequence>
<keyword evidence="6" id="KW-1185">Reference proteome</keyword>
<dbReference type="InterPro" id="IPR003124">
    <property type="entry name" value="WH2_dom"/>
</dbReference>
<dbReference type="EMBL" id="KZ305022">
    <property type="protein sequence ID" value="PIA58099.1"/>
    <property type="molecule type" value="Genomic_DNA"/>
</dbReference>
<dbReference type="GO" id="GO:0005856">
    <property type="term" value="C:cytoskeleton"/>
    <property type="evidence" value="ECO:0007669"/>
    <property type="project" value="UniProtKB-SubCell"/>
</dbReference>
<keyword evidence="2" id="KW-0963">Cytoplasm</keyword>
<feature type="domain" description="WH2" evidence="4">
    <location>
        <begin position="1331"/>
        <end position="1349"/>
    </location>
</feature>
<organism evidence="5 6">
    <name type="scientific">Aquilegia coerulea</name>
    <name type="common">Rocky mountain columbine</name>
    <dbReference type="NCBI Taxonomy" id="218851"/>
    <lineage>
        <taxon>Eukaryota</taxon>
        <taxon>Viridiplantae</taxon>
        <taxon>Streptophyta</taxon>
        <taxon>Embryophyta</taxon>
        <taxon>Tracheophyta</taxon>
        <taxon>Spermatophyta</taxon>
        <taxon>Magnoliopsida</taxon>
        <taxon>Ranunculales</taxon>
        <taxon>Ranunculaceae</taxon>
        <taxon>Thalictroideae</taxon>
        <taxon>Aquilegia</taxon>
    </lineage>
</organism>
<name>A0A2G5EQV1_AQUCA</name>
<feature type="compositionally biased region" description="Basic and acidic residues" evidence="3">
    <location>
        <begin position="560"/>
        <end position="571"/>
    </location>
</feature>
<dbReference type="Gene3D" id="6.10.280.150">
    <property type="match status" value="2"/>
</dbReference>
<feature type="region of interest" description="Disordered" evidence="3">
    <location>
        <begin position="426"/>
        <end position="455"/>
    </location>
</feature>
<evidence type="ECO:0000259" key="4">
    <source>
        <dbReference type="PROSITE" id="PS51082"/>
    </source>
</evidence>
<dbReference type="OrthoDB" id="1929108at2759"/>
<dbReference type="FunCoup" id="A0A2G5EQV1">
    <property type="interactions" value="2487"/>
</dbReference>
<accession>A0A2G5EQV1</accession>
<evidence type="ECO:0000256" key="1">
    <source>
        <dbReference type="ARBA" id="ARBA00006993"/>
    </source>
</evidence>
<dbReference type="PROSITE" id="PS51082">
    <property type="entry name" value="WH2"/>
    <property type="match status" value="1"/>
</dbReference>